<dbReference type="InterPro" id="IPR015500">
    <property type="entry name" value="Peptidase_S8_subtilisin-rel"/>
</dbReference>
<dbReference type="AlphaFoldDB" id="A0ABD5V896"/>
<evidence type="ECO:0000256" key="4">
    <source>
        <dbReference type="ARBA" id="ARBA00022825"/>
    </source>
</evidence>
<dbReference type="InterPro" id="IPR036852">
    <property type="entry name" value="Peptidase_S8/S53_dom_sf"/>
</dbReference>
<dbReference type="GO" id="GO:0004252">
    <property type="term" value="F:serine-type endopeptidase activity"/>
    <property type="evidence" value="ECO:0007669"/>
    <property type="project" value="UniProtKB-UniRule"/>
</dbReference>
<accession>A0ABD5V896</accession>
<dbReference type="PANTHER" id="PTHR43806">
    <property type="entry name" value="PEPTIDASE S8"/>
    <property type="match status" value="1"/>
</dbReference>
<organism evidence="9 10">
    <name type="scientific">Halorubellus litoreus</name>
    <dbReference type="NCBI Taxonomy" id="755308"/>
    <lineage>
        <taxon>Archaea</taxon>
        <taxon>Methanobacteriati</taxon>
        <taxon>Methanobacteriota</taxon>
        <taxon>Stenosarchaea group</taxon>
        <taxon>Halobacteria</taxon>
        <taxon>Halobacteriales</taxon>
        <taxon>Halorubellaceae</taxon>
        <taxon>Halorubellus</taxon>
    </lineage>
</organism>
<protein>
    <submittedName>
        <fullName evidence="9">S8 family serine peptidase</fullName>
    </submittedName>
</protein>
<dbReference type="PROSITE" id="PS51318">
    <property type="entry name" value="TAT"/>
    <property type="match status" value="1"/>
</dbReference>
<feature type="active site" description="Charge relay system" evidence="5">
    <location>
        <position position="161"/>
    </location>
</feature>
<keyword evidence="4 5" id="KW-0720">Serine protease</keyword>
<dbReference type="InterPro" id="IPR050131">
    <property type="entry name" value="Peptidase_S8_subtilisin-like"/>
</dbReference>
<evidence type="ECO:0000256" key="2">
    <source>
        <dbReference type="ARBA" id="ARBA00022670"/>
    </source>
</evidence>
<reference evidence="9 10" key="1">
    <citation type="journal article" date="2019" name="Int. J. Syst. Evol. Microbiol.">
        <title>The Global Catalogue of Microorganisms (GCM) 10K type strain sequencing project: providing services to taxonomists for standard genome sequencing and annotation.</title>
        <authorList>
            <consortium name="The Broad Institute Genomics Platform"/>
            <consortium name="The Broad Institute Genome Sequencing Center for Infectious Disease"/>
            <person name="Wu L."/>
            <person name="Ma J."/>
        </authorList>
    </citation>
    <scope>NUCLEOTIDE SEQUENCE [LARGE SCALE GENOMIC DNA]</scope>
    <source>
        <strain evidence="9 10">GX26</strain>
    </source>
</reference>
<feature type="region of interest" description="Disordered" evidence="7">
    <location>
        <begin position="99"/>
        <end position="129"/>
    </location>
</feature>
<dbReference type="PANTHER" id="PTHR43806:SF11">
    <property type="entry name" value="CEREVISIN-RELATED"/>
    <property type="match status" value="1"/>
</dbReference>
<dbReference type="EMBL" id="JBHSXN010000001">
    <property type="protein sequence ID" value="MFC6951231.1"/>
    <property type="molecule type" value="Genomic_DNA"/>
</dbReference>
<feature type="active site" description="Charge relay system" evidence="5">
    <location>
        <position position="351"/>
    </location>
</feature>
<dbReference type="InterPro" id="IPR023827">
    <property type="entry name" value="Peptidase_S8_Asp-AS"/>
</dbReference>
<evidence type="ECO:0000256" key="3">
    <source>
        <dbReference type="ARBA" id="ARBA00022801"/>
    </source>
</evidence>
<keyword evidence="2 5" id="KW-0645">Protease</keyword>
<keyword evidence="10" id="KW-1185">Reference proteome</keyword>
<dbReference type="Proteomes" id="UP001596395">
    <property type="component" value="Unassembled WGS sequence"/>
</dbReference>
<feature type="domain" description="Peptidase S8/S53" evidence="8">
    <location>
        <begin position="152"/>
        <end position="387"/>
    </location>
</feature>
<gene>
    <name evidence="9" type="ORF">ACFQGB_00015</name>
</gene>
<dbReference type="SUPFAM" id="SSF54897">
    <property type="entry name" value="Protease propeptides/inhibitors"/>
    <property type="match status" value="1"/>
</dbReference>
<evidence type="ECO:0000256" key="1">
    <source>
        <dbReference type="ARBA" id="ARBA00011073"/>
    </source>
</evidence>
<dbReference type="Gene3D" id="3.40.50.200">
    <property type="entry name" value="Peptidase S8/S53 domain"/>
    <property type="match status" value="1"/>
</dbReference>
<evidence type="ECO:0000259" key="8">
    <source>
        <dbReference type="Pfam" id="PF00082"/>
    </source>
</evidence>
<evidence type="ECO:0000256" key="5">
    <source>
        <dbReference type="PROSITE-ProRule" id="PRU01240"/>
    </source>
</evidence>
<dbReference type="Gene3D" id="3.30.70.80">
    <property type="entry name" value="Peptidase S8 propeptide/proteinase inhibitor I9"/>
    <property type="match status" value="1"/>
</dbReference>
<proteinExistence type="inferred from homology"/>
<evidence type="ECO:0000256" key="7">
    <source>
        <dbReference type="SAM" id="MobiDB-lite"/>
    </source>
</evidence>
<dbReference type="PROSITE" id="PS00137">
    <property type="entry name" value="SUBTILASE_HIS"/>
    <property type="match status" value="1"/>
</dbReference>
<dbReference type="InterPro" id="IPR037045">
    <property type="entry name" value="S8pro/Inhibitor_I9_sf"/>
</dbReference>
<keyword evidence="3 5" id="KW-0378">Hydrolase</keyword>
<evidence type="ECO:0000313" key="10">
    <source>
        <dbReference type="Proteomes" id="UP001596395"/>
    </source>
</evidence>
<evidence type="ECO:0000256" key="6">
    <source>
        <dbReference type="RuleBase" id="RU003355"/>
    </source>
</evidence>
<sequence>MVDNDRRVSRRQALKVAGSAVVGASAAGLASGEPAEKVEVNIGFSGTRGRAAAEKAADSVSRRFGFDAITAELPRKAAKGLRNNPNIRYVEKNDLMHAIDPVESSGGPPGSCDPWPDCRGSDGGDGGDTSQTLEWGVDRVDAEVAHANGDTGAGADVAILDTGIDSDHPDLQANLGSGKAYATCNGCNESWDDDNDHGTHCAGIAGADDNTEGVVGVSTEATLHAVKVLDSQGSGSFSDIAAGVEYVADQGWDVASMSLGASSGSSALQDACQYAADKGVFLVAAAGNSGPCSDCVGYPAAYSEVVAVSSTASDDSLSSFSSTGSQVEIAAPGSDIRSTIPGGYDTFSGTSMACPHVAGAAGQLMAGGMSASNVRSTLKSSAEDIGLGGNESGSGLLDVASALGYDSSDN</sequence>
<feature type="active site" description="Charge relay system" evidence="5">
    <location>
        <position position="197"/>
    </location>
</feature>
<dbReference type="PRINTS" id="PR00723">
    <property type="entry name" value="SUBTILISIN"/>
</dbReference>
<dbReference type="InterPro" id="IPR022398">
    <property type="entry name" value="Peptidase_S8_His-AS"/>
</dbReference>
<comment type="caution">
    <text evidence="9">The sequence shown here is derived from an EMBL/GenBank/DDBJ whole genome shotgun (WGS) entry which is preliminary data.</text>
</comment>
<dbReference type="PROSITE" id="PS51892">
    <property type="entry name" value="SUBTILASE"/>
    <property type="match status" value="1"/>
</dbReference>
<dbReference type="InterPro" id="IPR000209">
    <property type="entry name" value="Peptidase_S8/S53_dom"/>
</dbReference>
<dbReference type="PROSITE" id="PS00136">
    <property type="entry name" value="SUBTILASE_ASP"/>
    <property type="match status" value="1"/>
</dbReference>
<dbReference type="GO" id="GO:0006508">
    <property type="term" value="P:proteolysis"/>
    <property type="evidence" value="ECO:0007669"/>
    <property type="project" value="UniProtKB-KW"/>
</dbReference>
<dbReference type="InterPro" id="IPR006311">
    <property type="entry name" value="TAT_signal"/>
</dbReference>
<dbReference type="Pfam" id="PF00082">
    <property type="entry name" value="Peptidase_S8"/>
    <property type="match status" value="1"/>
</dbReference>
<dbReference type="SUPFAM" id="SSF52743">
    <property type="entry name" value="Subtilisin-like"/>
    <property type="match status" value="1"/>
</dbReference>
<dbReference type="RefSeq" id="WP_336348272.1">
    <property type="nucleotide sequence ID" value="NZ_JAZAQL010000001.1"/>
</dbReference>
<name>A0ABD5V896_9EURY</name>
<evidence type="ECO:0000313" key="9">
    <source>
        <dbReference type="EMBL" id="MFC6951231.1"/>
    </source>
</evidence>
<comment type="similarity">
    <text evidence="1 5 6">Belongs to the peptidase S8 family.</text>
</comment>
<dbReference type="InterPro" id="IPR023828">
    <property type="entry name" value="Peptidase_S8_Ser-AS"/>
</dbReference>
<dbReference type="PROSITE" id="PS00138">
    <property type="entry name" value="SUBTILASE_SER"/>
    <property type="match status" value="1"/>
</dbReference>